<proteinExistence type="predicted"/>
<keyword evidence="2" id="KW-0812">Transmembrane</keyword>
<organism evidence="3 4">
    <name type="scientific">Metabacillus idriensis</name>
    <dbReference type="NCBI Taxonomy" id="324768"/>
    <lineage>
        <taxon>Bacteria</taxon>
        <taxon>Bacillati</taxon>
        <taxon>Bacillota</taxon>
        <taxon>Bacilli</taxon>
        <taxon>Bacillales</taxon>
        <taxon>Bacillaceae</taxon>
        <taxon>Metabacillus</taxon>
    </lineage>
</organism>
<name>A0A6I2MM03_9BACI</name>
<dbReference type="Gene3D" id="1.10.530.10">
    <property type="match status" value="1"/>
</dbReference>
<protein>
    <submittedName>
        <fullName evidence="3">Uncharacterized protein</fullName>
    </submittedName>
</protein>
<feature type="transmembrane region" description="Helical" evidence="2">
    <location>
        <begin position="57"/>
        <end position="80"/>
    </location>
</feature>
<keyword evidence="2" id="KW-0472">Membrane</keyword>
<dbReference type="Proteomes" id="UP000441585">
    <property type="component" value="Unassembled WGS sequence"/>
</dbReference>
<keyword evidence="2" id="KW-1133">Transmembrane helix</keyword>
<dbReference type="RefSeq" id="WP_154319740.1">
    <property type="nucleotide sequence ID" value="NZ_CAJGAA010000007.1"/>
</dbReference>
<reference evidence="3 4" key="1">
    <citation type="submission" date="2019-11" db="EMBL/GenBank/DDBJ databases">
        <title>Bacillus idriensis genome.</title>
        <authorList>
            <person name="Konopka E.N."/>
            <person name="Newman J.D."/>
        </authorList>
    </citation>
    <scope>NUCLEOTIDE SEQUENCE [LARGE SCALE GENOMIC DNA]</scope>
    <source>
        <strain evidence="3 4">DSM 19097</strain>
    </source>
</reference>
<keyword evidence="4" id="KW-1185">Reference proteome</keyword>
<gene>
    <name evidence="3" type="ORF">GJU41_23355</name>
</gene>
<dbReference type="AlphaFoldDB" id="A0A6I2MM03"/>
<evidence type="ECO:0000256" key="1">
    <source>
        <dbReference type="SAM" id="MobiDB-lite"/>
    </source>
</evidence>
<dbReference type="SUPFAM" id="SSF53955">
    <property type="entry name" value="Lysozyme-like"/>
    <property type="match status" value="1"/>
</dbReference>
<evidence type="ECO:0000256" key="2">
    <source>
        <dbReference type="SAM" id="Phobius"/>
    </source>
</evidence>
<dbReference type="InterPro" id="IPR023346">
    <property type="entry name" value="Lysozyme-like_dom_sf"/>
</dbReference>
<dbReference type="EMBL" id="WKKF01000018">
    <property type="protein sequence ID" value="MRX56883.1"/>
    <property type="molecule type" value="Genomic_DNA"/>
</dbReference>
<accession>A0A6I2MM03</accession>
<evidence type="ECO:0000313" key="3">
    <source>
        <dbReference type="EMBL" id="MRX56883.1"/>
    </source>
</evidence>
<evidence type="ECO:0000313" key="4">
    <source>
        <dbReference type="Proteomes" id="UP000441585"/>
    </source>
</evidence>
<comment type="caution">
    <text evidence="3">The sequence shown here is derived from an EMBL/GenBank/DDBJ whole genome shotgun (WGS) entry which is preliminary data.</text>
</comment>
<sequence>MSQINDSNTHETDGSSALKNATGTAGKAVAKKAGKKALKAATAKAAAATGSTVGLPVVLGLATAAIVLIGGLIIIAFVILSSTGGEEKMQPGMGYHGGEISELGANEIPAQYLPIYQAAEEKYAVPWHLLAAHHRVETRFSTLEVMVSPVGAAGHMQVRP</sequence>
<feature type="region of interest" description="Disordered" evidence="1">
    <location>
        <begin position="1"/>
        <end position="20"/>
    </location>
</feature>